<dbReference type="Pfam" id="PF05521">
    <property type="entry name" value="Phage_HCP"/>
    <property type="match status" value="1"/>
</dbReference>
<dbReference type="Gene3D" id="2.40.10.270">
    <property type="entry name" value="Bacteriophage SPP1 head-tail adaptor protein"/>
    <property type="match status" value="1"/>
</dbReference>
<proteinExistence type="predicted"/>
<sequence>MQAGKLNSKITIKRLVKTADQFGGFNSTLSTVATVWCDLKQINGEINSKFGKRDHEIQVEILMRKKTADLILIGDVFTLEGASQNYRINEKFEFDLDYLTKLTASKSN</sequence>
<evidence type="ECO:0000313" key="1">
    <source>
        <dbReference type="EMBL" id="AKH47404.1"/>
    </source>
</evidence>
<dbReference type="InterPro" id="IPR008767">
    <property type="entry name" value="Phage_SPP1_head-tail_adaptor"/>
</dbReference>
<name>A0A0F7L4F2_9VIRU</name>
<protein>
    <recommendedName>
        <fullName evidence="2">Head-tail adaptor protein</fullName>
    </recommendedName>
</protein>
<dbReference type="EMBL" id="KR029593">
    <property type="protein sequence ID" value="AKH47404.1"/>
    <property type="molecule type" value="Genomic_DNA"/>
</dbReference>
<accession>A0A0F7L4F2</accession>
<evidence type="ECO:0008006" key="2">
    <source>
        <dbReference type="Google" id="ProtNLM"/>
    </source>
</evidence>
<dbReference type="InterPro" id="IPR038666">
    <property type="entry name" value="SSP1_head-tail_sf"/>
</dbReference>
<reference evidence="1" key="2">
    <citation type="submission" date="2015-03" db="EMBL/GenBank/DDBJ databases">
        <authorList>
            <person name="Chow C.-E.T."/>
            <person name="Winget D.M."/>
            <person name="White R.A.III."/>
            <person name="Hallam S.J."/>
            <person name="Suttle C.A."/>
        </authorList>
    </citation>
    <scope>NUCLEOTIDE SEQUENCE</scope>
    <source>
        <strain evidence="1">H4084976</strain>
    </source>
</reference>
<organism evidence="1">
    <name type="scientific">uncultured marine virus</name>
    <dbReference type="NCBI Taxonomy" id="186617"/>
    <lineage>
        <taxon>Viruses</taxon>
        <taxon>environmental samples</taxon>
    </lineage>
</organism>
<reference evidence="1" key="1">
    <citation type="journal article" date="2015" name="Front. Microbiol.">
        <title>Combining genomic sequencing methods to explore viral diversity and reveal potential virus-host interactions.</title>
        <authorList>
            <person name="Chow C.E."/>
            <person name="Winget D.M."/>
            <person name="White R.A.III."/>
            <person name="Hallam S.J."/>
            <person name="Suttle C.A."/>
        </authorList>
    </citation>
    <scope>NUCLEOTIDE SEQUENCE</scope>
    <source>
        <strain evidence="1">H4084976</strain>
    </source>
</reference>